<dbReference type="AlphaFoldDB" id="A0A3S0P8J5"/>
<dbReference type="InterPro" id="IPR027417">
    <property type="entry name" value="P-loop_NTPase"/>
</dbReference>
<keyword evidence="2" id="KW-0255">Endonuclease</keyword>
<dbReference type="EMBL" id="RYYR01000008">
    <property type="protein sequence ID" value="RUL53949.1"/>
    <property type="molecule type" value="Genomic_DNA"/>
</dbReference>
<dbReference type="InterPro" id="IPR018310">
    <property type="entry name" value="Put_endonuclease_Z1-dom"/>
</dbReference>
<dbReference type="GO" id="GO:0004519">
    <property type="term" value="F:endonuclease activity"/>
    <property type="evidence" value="ECO:0007669"/>
    <property type="project" value="UniProtKB-KW"/>
</dbReference>
<accession>A0A3S0P8J5</accession>
<organism evidence="2 3">
    <name type="scientific">Lysinibacillus antri</name>
    <dbReference type="NCBI Taxonomy" id="2498145"/>
    <lineage>
        <taxon>Bacteria</taxon>
        <taxon>Bacillati</taxon>
        <taxon>Bacillota</taxon>
        <taxon>Bacilli</taxon>
        <taxon>Bacillales</taxon>
        <taxon>Bacillaceae</taxon>
        <taxon>Lysinibacillus</taxon>
    </lineage>
</organism>
<evidence type="ECO:0000313" key="2">
    <source>
        <dbReference type="EMBL" id="RUL53949.1"/>
    </source>
</evidence>
<reference evidence="2 3" key="1">
    <citation type="submission" date="2018-12" db="EMBL/GenBank/DDBJ databases">
        <title>Lysinibacillus antri sp. nov., isolated from a cave soil.</title>
        <authorList>
            <person name="Narsing Rao M.P."/>
            <person name="Zhang H."/>
            <person name="Dong Z.-Y."/>
            <person name="Niu X.-K."/>
            <person name="Zhang K."/>
            <person name="Fang B.-Z."/>
            <person name="Kang Y.-Q."/>
            <person name="Xiao M."/>
            <person name="Li W.-J."/>
        </authorList>
    </citation>
    <scope>NUCLEOTIDE SEQUENCE [LARGE SCALE GENOMIC DNA]</scope>
    <source>
        <strain evidence="2 3">SYSU K30002</strain>
    </source>
</reference>
<dbReference type="RefSeq" id="WP_126658483.1">
    <property type="nucleotide sequence ID" value="NZ_RYYR01000008.1"/>
</dbReference>
<evidence type="ECO:0000259" key="1">
    <source>
        <dbReference type="Pfam" id="PF10593"/>
    </source>
</evidence>
<proteinExistence type="predicted"/>
<dbReference type="Pfam" id="PF10593">
    <property type="entry name" value="Z1"/>
    <property type="match status" value="1"/>
</dbReference>
<keyword evidence="2" id="KW-0378">Hydrolase</keyword>
<dbReference type="Gene3D" id="3.40.50.300">
    <property type="entry name" value="P-loop containing nucleotide triphosphate hydrolases"/>
    <property type="match status" value="1"/>
</dbReference>
<keyword evidence="3" id="KW-1185">Reference proteome</keyword>
<sequence>MNNSYQDIKEYLRSLLKKVDSPLPIGKIEEQIQITKNLLGTLGPDVFSQFTLIQSVEPLTDDEWNRMARELETHFDVEMRPGAIVQGEEQQKRSDPTWWSNKVKISRETYFWSRYKEYMGDSLPTEVINTMDIDTDVIMNNLEDPSSQEFSKYGMVVGHVQSGKTANYAALVCKAADAGYKFIVVIAGGMNNLRNQTQKRMNEAFTGNDKGVKVGVGKQGNYKKEIAPISLTTNEKDFNKQDADQNSQGLSFDNINSPVIIVIKKNTSTLRNVIKWLESQYNHGISDHAVLVIDDESDYASINTKEDEDPTKINERIRKLLSLFKKSAYVAYTATPYANIFIDHQATNDDIGDDLFPKDFIYALDAPTNYFGAKRIFLDPTKKYLVPVKDYQDIIPAKHKKDHIITNLPETLQEAIRLFILNISIRHLRGQQNKHNSMLVHVTRFTAVHRNITNKITEYFDQIKKIITLYGGFESPENRHILLELLKETFDKHHSNVEFQWEIAIKKVTEIIDSIVIREVHTETKIPLEYRDDIVTNAIVIGGSSLSRGYTLEGLSVSYFLRTTIFYDTLMQMGRWFGYRTDYEDLCKIYMTETMFDSFKIIIEATLDLMDSLKEMEKFGKTPKDFGLAVQQHPDSGLQVTARNKLKNTGEIYFEMKLDGHLKETGWIPATDEIRLKNINEIKKLVNSLGNNFEKKKNNLVWKDVDKTIVSNFLSQYHTFDLSTDQFGMRSRMPINFIKEYVNKVNINWDIVLYSGTSEEVFPVNDDVQVQQQRRKVEKRGEFFEVLKRQVSSGNAEEVTLTEEDLETLKREKLFYEQSKDENGETEADKFSRRRVVRSLLKKPILMLHILEASITNEEGDNFVTLPAFGISFPGGINSGNKNIKLKVNSVYIAEELKEEESDD</sequence>
<name>A0A3S0P8J5_9BACI</name>
<dbReference type="Proteomes" id="UP000287910">
    <property type="component" value="Unassembled WGS sequence"/>
</dbReference>
<keyword evidence="2" id="KW-0540">Nuclease</keyword>
<gene>
    <name evidence="2" type="ORF">EK386_07410</name>
</gene>
<comment type="caution">
    <text evidence="2">The sequence shown here is derived from an EMBL/GenBank/DDBJ whole genome shotgun (WGS) entry which is preliminary data.</text>
</comment>
<feature type="domain" description="Putative endonuclease Z1" evidence="1">
    <location>
        <begin position="412"/>
        <end position="635"/>
    </location>
</feature>
<protein>
    <submittedName>
        <fullName evidence="2">Endonuclease</fullName>
    </submittedName>
</protein>
<evidence type="ECO:0000313" key="3">
    <source>
        <dbReference type="Proteomes" id="UP000287910"/>
    </source>
</evidence>
<dbReference type="SUPFAM" id="SSF52540">
    <property type="entry name" value="P-loop containing nucleoside triphosphate hydrolases"/>
    <property type="match status" value="1"/>
</dbReference>